<dbReference type="GO" id="GO:0043571">
    <property type="term" value="P:maintenance of CRISPR repeat elements"/>
    <property type="evidence" value="ECO:0007669"/>
    <property type="project" value="InterPro"/>
</dbReference>
<dbReference type="EMBL" id="CP011110">
    <property type="protein sequence ID" value="AKA22712.1"/>
    <property type="molecule type" value="Genomic_DNA"/>
</dbReference>
<dbReference type="Pfam" id="PF09618">
    <property type="entry name" value="Cas_Csy4"/>
    <property type="match status" value="1"/>
</dbReference>
<name>A0A0D5XVG7_9PSED</name>
<dbReference type="InterPro" id="IPR042564">
    <property type="entry name" value="CRISPR-Cas6/Csy4_sf"/>
</dbReference>
<dbReference type="OrthoDB" id="259831at2"/>
<evidence type="ECO:0000313" key="1">
    <source>
        <dbReference type="EMBL" id="AKA22712.1"/>
    </source>
</evidence>
<reference evidence="1 2" key="1">
    <citation type="journal article" date="2015" name="Mol. Plant Microbe Interact.">
        <title>Comparative Genomic Analysis of Pseudomonas chlororaphis PCL1606 Reveals New Insight into Antifungal Compounds Involved in Biocontrol.</title>
        <authorList>
            <person name="Calderon C.E."/>
            <person name="Ramos C."/>
            <person name="de Vicente A."/>
            <person name="Cazorla F.M."/>
        </authorList>
    </citation>
    <scope>NUCLEOTIDE SEQUENCE [LARGE SCALE GENOMIC DNA]</scope>
    <source>
        <strain evidence="1 2">PCL1606</strain>
    </source>
</reference>
<organism evidence="1 2">
    <name type="scientific">Pseudomonas chlororaphis</name>
    <dbReference type="NCBI Taxonomy" id="587753"/>
    <lineage>
        <taxon>Bacteria</taxon>
        <taxon>Pseudomonadati</taxon>
        <taxon>Pseudomonadota</taxon>
        <taxon>Gammaproteobacteria</taxon>
        <taxon>Pseudomonadales</taxon>
        <taxon>Pseudomonadaceae</taxon>
        <taxon>Pseudomonas</taxon>
    </lineage>
</organism>
<gene>
    <name evidence="1" type="ORF">PCL1606_12570</name>
</gene>
<dbReference type="NCBIfam" id="TIGR02563">
    <property type="entry name" value="cas_Csy4"/>
    <property type="match status" value="1"/>
</dbReference>
<dbReference type="CDD" id="cd09739">
    <property type="entry name" value="Cas6_I-F"/>
    <property type="match status" value="1"/>
</dbReference>
<dbReference type="PATRIC" id="fig|587753.10.peg.1249"/>
<dbReference type="GO" id="GO:0004519">
    <property type="term" value="F:endonuclease activity"/>
    <property type="evidence" value="ECO:0007669"/>
    <property type="project" value="InterPro"/>
</dbReference>
<dbReference type="Gene3D" id="3.30.70.2540">
    <property type="entry name" value="CRISPR-associated endoribonuclease Cas6/Csy4"/>
    <property type="match status" value="1"/>
</dbReference>
<sequence length="187" mass="21116">MDHYIDLQLRADPEFAATQLMSALLSKLHRGLHDLRRDDIGISFPQIDNPARNLGERLRLHGSAQALASLLALNWLSGMRDHVQVGEPSPVPANVRYRHVSRVQVDSNPERLRRRLIKRHALSETQARERIPDTAAKHCNLPFAQLRSHGSGQVFRLFIRHGPLLDTPQPGRFGSYGLSSTATVPWF</sequence>
<dbReference type="AlphaFoldDB" id="A0A0D5XVG7"/>
<dbReference type="Proteomes" id="UP000032748">
    <property type="component" value="Chromosome"/>
</dbReference>
<dbReference type="RefSeq" id="WP_045881449.1">
    <property type="nucleotide sequence ID" value="NZ_CP011110.1"/>
</dbReference>
<protein>
    <submittedName>
        <fullName evidence="1">CRISPR-associated protein Csy4</fullName>
    </submittedName>
</protein>
<dbReference type="InterPro" id="IPR013396">
    <property type="entry name" value="CRISPR-assoc_prot_Csy4"/>
</dbReference>
<proteinExistence type="predicted"/>
<dbReference type="KEGG" id="pcz:PCL1606_12570"/>
<accession>A0A0D5XVG7</accession>
<evidence type="ECO:0000313" key="2">
    <source>
        <dbReference type="Proteomes" id="UP000032748"/>
    </source>
</evidence>